<name>A0ABV6QCT9_9ACTN</name>
<dbReference type="PANTHER" id="PTHR21666">
    <property type="entry name" value="PEPTIDASE-RELATED"/>
    <property type="match status" value="1"/>
</dbReference>
<dbReference type="SUPFAM" id="SSF51261">
    <property type="entry name" value="Duplicated hybrid motif"/>
    <property type="match status" value="1"/>
</dbReference>
<accession>A0ABV6QCT9</accession>
<dbReference type="InterPro" id="IPR050570">
    <property type="entry name" value="Cell_wall_metabolism_enzyme"/>
</dbReference>
<organism evidence="2 3">
    <name type="scientific">Kribbella deserti</name>
    <dbReference type="NCBI Taxonomy" id="1926257"/>
    <lineage>
        <taxon>Bacteria</taxon>
        <taxon>Bacillati</taxon>
        <taxon>Actinomycetota</taxon>
        <taxon>Actinomycetes</taxon>
        <taxon>Propionibacteriales</taxon>
        <taxon>Kribbellaceae</taxon>
        <taxon>Kribbella</taxon>
    </lineage>
</organism>
<keyword evidence="3" id="KW-1185">Reference proteome</keyword>
<comment type="caution">
    <text evidence="2">The sequence shown here is derived from an EMBL/GenBank/DDBJ whole genome shotgun (WGS) entry which is preliminary data.</text>
</comment>
<proteinExistence type="predicted"/>
<dbReference type="Proteomes" id="UP001589890">
    <property type="component" value="Unassembled WGS sequence"/>
</dbReference>
<dbReference type="InterPro" id="IPR011055">
    <property type="entry name" value="Dup_hybrid_motif"/>
</dbReference>
<dbReference type="CDD" id="cd12797">
    <property type="entry name" value="M23_peptidase"/>
    <property type="match status" value="1"/>
</dbReference>
<dbReference type="PANTHER" id="PTHR21666:SF270">
    <property type="entry name" value="MUREIN HYDROLASE ACTIVATOR ENVC"/>
    <property type="match status" value="1"/>
</dbReference>
<keyword evidence="2" id="KW-0378">Hydrolase</keyword>
<evidence type="ECO:0000313" key="2">
    <source>
        <dbReference type="EMBL" id="MFC0622453.1"/>
    </source>
</evidence>
<evidence type="ECO:0000259" key="1">
    <source>
        <dbReference type="Pfam" id="PF01551"/>
    </source>
</evidence>
<reference evidence="2 3" key="1">
    <citation type="submission" date="2024-09" db="EMBL/GenBank/DDBJ databases">
        <authorList>
            <person name="Sun Q."/>
            <person name="Mori K."/>
        </authorList>
    </citation>
    <scope>NUCLEOTIDE SEQUENCE [LARGE SCALE GENOMIC DNA]</scope>
    <source>
        <strain evidence="2 3">CGMCC 1.15906</strain>
    </source>
</reference>
<dbReference type="RefSeq" id="WP_380043114.1">
    <property type="nucleotide sequence ID" value="NZ_JBHLTC010000001.1"/>
</dbReference>
<evidence type="ECO:0000313" key="3">
    <source>
        <dbReference type="Proteomes" id="UP001589890"/>
    </source>
</evidence>
<protein>
    <submittedName>
        <fullName evidence="2">M23 family metallopeptidase</fullName>
        <ecNumber evidence="2">3.4.24.-</ecNumber>
    </submittedName>
</protein>
<dbReference type="Pfam" id="PF01551">
    <property type="entry name" value="Peptidase_M23"/>
    <property type="match status" value="1"/>
</dbReference>
<feature type="domain" description="M23ase beta-sheet core" evidence="1">
    <location>
        <begin position="25"/>
        <end position="102"/>
    </location>
</feature>
<dbReference type="GO" id="GO:0016787">
    <property type="term" value="F:hydrolase activity"/>
    <property type="evidence" value="ECO:0007669"/>
    <property type="project" value="UniProtKB-KW"/>
</dbReference>
<dbReference type="EC" id="3.4.24.-" evidence="2"/>
<dbReference type="Gene3D" id="2.70.70.10">
    <property type="entry name" value="Glucose Permease (Domain IIA)"/>
    <property type="match status" value="1"/>
</dbReference>
<dbReference type="EMBL" id="JBHLTC010000001">
    <property type="protein sequence ID" value="MFC0622453.1"/>
    <property type="molecule type" value="Genomic_DNA"/>
</dbReference>
<gene>
    <name evidence="2" type="ORF">ACFFGN_00145</name>
</gene>
<dbReference type="InterPro" id="IPR016047">
    <property type="entry name" value="M23ase_b-sheet_dom"/>
</dbReference>
<sequence>MATPVRPALVGCEFGVAGDRWPAGYHTGRDYTAACGTTVRATLAGVVVRAGPTPTYGLLVVVESNGIRHFYARLSAAAVDCDDWVETGDRLGATGGDGLHYEERVAPYRYMDHRSPLFDLLDPNHRLLGR</sequence>